<dbReference type="AlphaFoldDB" id="A0A484F9D0"/>
<comment type="similarity">
    <text evidence="1">Belongs to the short-chain dehydrogenases/reductases (SDR) family.</text>
</comment>
<keyword evidence="2" id="KW-0560">Oxidoreductase</keyword>
<dbReference type="FunFam" id="3.40.50.720:FF:000084">
    <property type="entry name" value="Short-chain dehydrogenase reductase"/>
    <property type="match status" value="1"/>
</dbReference>
<dbReference type="PROSITE" id="PS00061">
    <property type="entry name" value="ADH_SHORT"/>
    <property type="match status" value="1"/>
</dbReference>
<gene>
    <name evidence="3" type="ORF">C7391_0363</name>
</gene>
<comment type="caution">
    <text evidence="3">The sequence shown here is derived from an EMBL/GenBank/DDBJ whole genome shotgun (WGS) entry which is preliminary data.</text>
</comment>
<organism evidence="3 4">
    <name type="scientific">Methanimicrococcus blatticola</name>
    <dbReference type="NCBI Taxonomy" id="91560"/>
    <lineage>
        <taxon>Archaea</taxon>
        <taxon>Methanobacteriati</taxon>
        <taxon>Methanobacteriota</taxon>
        <taxon>Stenosarchaea group</taxon>
        <taxon>Methanomicrobia</taxon>
        <taxon>Methanosarcinales</taxon>
        <taxon>Methanosarcinaceae</taxon>
        <taxon>Methanimicrococcus</taxon>
    </lineage>
</organism>
<evidence type="ECO:0000256" key="2">
    <source>
        <dbReference type="ARBA" id="ARBA00023002"/>
    </source>
</evidence>
<keyword evidence="4" id="KW-1185">Reference proteome</keyword>
<sequence>MNRLENKVSIIVGATSGIGREMAKLFAEEGSKVVFTGRRKEQGEQIEAEIKNAGYEASFFQADSTNEDDLKKLVAFTLDKYGSIDVLCNNAGILMASELTDIDLVNEFDKMMDVNVKSYIRAMQLIIPVMQKQGGGAIVNTASIGALQALPATVTYSVTKAAVKHMTESAAAQYIKDGIRINAILPGLTLSDMIIEGEDFEQHMAPLIPIGRTAKPREIAHGALYLASDDASYCVGTSLIMDGGLLLE</sequence>
<evidence type="ECO:0000313" key="3">
    <source>
        <dbReference type="EMBL" id="TDQ71257.1"/>
    </source>
</evidence>
<evidence type="ECO:0000256" key="1">
    <source>
        <dbReference type="ARBA" id="ARBA00006484"/>
    </source>
</evidence>
<dbReference type="Pfam" id="PF13561">
    <property type="entry name" value="adh_short_C2"/>
    <property type="match status" value="1"/>
</dbReference>
<dbReference type="Proteomes" id="UP000294855">
    <property type="component" value="Unassembled WGS sequence"/>
</dbReference>
<dbReference type="Gene3D" id="3.40.50.720">
    <property type="entry name" value="NAD(P)-binding Rossmann-like Domain"/>
    <property type="match status" value="1"/>
</dbReference>
<dbReference type="NCBIfam" id="NF005559">
    <property type="entry name" value="PRK07231.1"/>
    <property type="match status" value="1"/>
</dbReference>
<evidence type="ECO:0000313" key="4">
    <source>
        <dbReference type="Proteomes" id="UP000294855"/>
    </source>
</evidence>
<dbReference type="OrthoDB" id="24596at2157"/>
<protein>
    <submittedName>
        <fullName evidence="3">Dihydroanticapsin dehydrogenase</fullName>
    </submittedName>
</protein>
<reference evidence="3 4" key="1">
    <citation type="submission" date="2019-03" db="EMBL/GenBank/DDBJ databases">
        <title>Genomic Encyclopedia of Type Strains, Phase IV (KMG-IV): sequencing the most valuable type-strain genomes for metagenomic binning, comparative biology and taxonomic classification.</title>
        <authorList>
            <person name="Goeker M."/>
        </authorList>
    </citation>
    <scope>NUCLEOTIDE SEQUENCE [LARGE SCALE GENOMIC DNA]</scope>
    <source>
        <strain evidence="3 4">DSM 13328</strain>
    </source>
</reference>
<dbReference type="PANTHER" id="PTHR42760:SF115">
    <property type="entry name" value="3-OXOACYL-[ACYL-CARRIER-PROTEIN] REDUCTASE FABG"/>
    <property type="match status" value="1"/>
</dbReference>
<accession>A0A484F9D0</accession>
<dbReference type="PANTHER" id="PTHR42760">
    <property type="entry name" value="SHORT-CHAIN DEHYDROGENASES/REDUCTASES FAMILY MEMBER"/>
    <property type="match status" value="1"/>
</dbReference>
<dbReference type="RefSeq" id="WP_133516829.1">
    <property type="nucleotide sequence ID" value="NZ_JAHDUW010000001.1"/>
</dbReference>
<dbReference type="PRINTS" id="PR00081">
    <property type="entry name" value="GDHRDH"/>
</dbReference>
<dbReference type="PRINTS" id="PR00080">
    <property type="entry name" value="SDRFAMILY"/>
</dbReference>
<proteinExistence type="inferred from homology"/>
<dbReference type="InterPro" id="IPR036291">
    <property type="entry name" value="NAD(P)-bd_dom_sf"/>
</dbReference>
<dbReference type="InterPro" id="IPR020904">
    <property type="entry name" value="Sc_DH/Rdtase_CS"/>
</dbReference>
<dbReference type="GO" id="GO:0016616">
    <property type="term" value="F:oxidoreductase activity, acting on the CH-OH group of donors, NAD or NADP as acceptor"/>
    <property type="evidence" value="ECO:0007669"/>
    <property type="project" value="TreeGrafter"/>
</dbReference>
<dbReference type="InterPro" id="IPR002347">
    <property type="entry name" value="SDR_fam"/>
</dbReference>
<dbReference type="SUPFAM" id="SSF51735">
    <property type="entry name" value="NAD(P)-binding Rossmann-fold domains"/>
    <property type="match status" value="1"/>
</dbReference>
<name>A0A484F9D0_9EURY</name>
<dbReference type="CDD" id="cd05233">
    <property type="entry name" value="SDR_c"/>
    <property type="match status" value="1"/>
</dbReference>
<dbReference type="EMBL" id="SNYS01000005">
    <property type="protein sequence ID" value="TDQ71257.1"/>
    <property type="molecule type" value="Genomic_DNA"/>
</dbReference>